<evidence type="ECO:0000256" key="3">
    <source>
        <dbReference type="HAMAP-Rule" id="MF_01954"/>
    </source>
</evidence>
<dbReference type="InterPro" id="IPR002019">
    <property type="entry name" value="Urease_beta-like"/>
</dbReference>
<dbReference type="Proteomes" id="UP001501444">
    <property type="component" value="Unassembled WGS sequence"/>
</dbReference>
<accession>A0ABN3FN47</accession>
<name>A0ABN3FN47_9ACTN</name>
<gene>
    <name evidence="3" type="primary">ureB</name>
    <name evidence="5" type="ORF">GCM10010170_013230</name>
</gene>
<comment type="caution">
    <text evidence="5">The sequence shown here is derived from an EMBL/GenBank/DDBJ whole genome shotgun (WGS) entry which is preliminary data.</text>
</comment>
<dbReference type="EMBL" id="BAAARV010000012">
    <property type="protein sequence ID" value="GAA2333827.1"/>
    <property type="molecule type" value="Genomic_DNA"/>
</dbReference>
<dbReference type="InterPro" id="IPR036461">
    <property type="entry name" value="Urease_betasu_sf"/>
</dbReference>
<comment type="catalytic activity">
    <reaction evidence="2 3">
        <text>urea + 2 H2O + H(+) = hydrogencarbonate + 2 NH4(+)</text>
        <dbReference type="Rhea" id="RHEA:20557"/>
        <dbReference type="ChEBI" id="CHEBI:15377"/>
        <dbReference type="ChEBI" id="CHEBI:15378"/>
        <dbReference type="ChEBI" id="CHEBI:16199"/>
        <dbReference type="ChEBI" id="CHEBI:17544"/>
        <dbReference type="ChEBI" id="CHEBI:28938"/>
        <dbReference type="EC" id="3.5.1.5"/>
    </reaction>
</comment>
<keyword evidence="1 3" id="KW-0378">Hydrolase</keyword>
<feature type="compositionally biased region" description="Low complexity" evidence="4">
    <location>
        <begin position="11"/>
        <end position="49"/>
    </location>
</feature>
<dbReference type="InterPro" id="IPR050069">
    <property type="entry name" value="Urease_subunit"/>
</dbReference>
<dbReference type="NCBIfam" id="NF009682">
    <property type="entry name" value="PRK13203.1"/>
    <property type="match status" value="1"/>
</dbReference>
<dbReference type="HAMAP" id="MF_01954">
    <property type="entry name" value="Urease_beta"/>
    <property type="match status" value="1"/>
</dbReference>
<comment type="subcellular location">
    <subcellularLocation>
        <location evidence="3">Cytoplasm</location>
    </subcellularLocation>
</comment>
<dbReference type="Pfam" id="PF00699">
    <property type="entry name" value="Urease_beta"/>
    <property type="match status" value="1"/>
</dbReference>
<evidence type="ECO:0000256" key="4">
    <source>
        <dbReference type="SAM" id="MobiDB-lite"/>
    </source>
</evidence>
<dbReference type="SUPFAM" id="SSF51278">
    <property type="entry name" value="Urease, beta-subunit"/>
    <property type="match status" value="1"/>
</dbReference>
<proteinExistence type="inferred from homology"/>
<dbReference type="NCBIfam" id="TIGR00192">
    <property type="entry name" value="urease_beta"/>
    <property type="match status" value="1"/>
</dbReference>
<reference evidence="5 6" key="1">
    <citation type="journal article" date="2019" name="Int. J. Syst. Evol. Microbiol.">
        <title>The Global Catalogue of Microorganisms (GCM) 10K type strain sequencing project: providing services to taxonomists for standard genome sequencing and annotation.</title>
        <authorList>
            <consortium name="The Broad Institute Genomics Platform"/>
            <consortium name="The Broad Institute Genome Sequencing Center for Infectious Disease"/>
            <person name="Wu L."/>
            <person name="Ma J."/>
        </authorList>
    </citation>
    <scope>NUCLEOTIDE SEQUENCE [LARGE SCALE GENOMIC DNA]</scope>
    <source>
        <strain evidence="5 6">JCM 3272</strain>
    </source>
</reference>
<comment type="similarity">
    <text evidence="3">Belongs to the urease beta subunit family.</text>
</comment>
<keyword evidence="6" id="KW-1185">Reference proteome</keyword>
<dbReference type="EC" id="3.5.1.5" evidence="3"/>
<comment type="subunit">
    <text evidence="3">Heterotrimer of UreA (gamma), UreB (beta) and UreC (alpha) subunits. Three heterotrimers associate to form the active enzyme.</text>
</comment>
<dbReference type="PANTHER" id="PTHR33569">
    <property type="entry name" value="UREASE"/>
    <property type="match status" value="1"/>
</dbReference>
<dbReference type="Gene3D" id="2.10.150.10">
    <property type="entry name" value="Urease, beta subunit"/>
    <property type="match status" value="1"/>
</dbReference>
<protein>
    <recommendedName>
        <fullName evidence="3">Urease subunit beta</fullName>
        <ecNumber evidence="3">3.5.1.5</ecNumber>
    </recommendedName>
    <alternativeName>
        <fullName evidence="3">Urea amidohydrolase subunit beta</fullName>
    </alternativeName>
</protein>
<evidence type="ECO:0000313" key="5">
    <source>
        <dbReference type="EMBL" id="GAA2333827.1"/>
    </source>
</evidence>
<comment type="pathway">
    <text evidence="3">Nitrogen metabolism; urea degradation; CO(2) and NH(3) from urea (urease route): step 1/1.</text>
</comment>
<evidence type="ECO:0000313" key="6">
    <source>
        <dbReference type="Proteomes" id="UP001501444"/>
    </source>
</evidence>
<keyword evidence="3" id="KW-0963">Cytoplasm</keyword>
<dbReference type="CDD" id="cd00407">
    <property type="entry name" value="Urease_beta"/>
    <property type="match status" value="1"/>
</dbReference>
<dbReference type="RefSeq" id="WP_425553489.1">
    <property type="nucleotide sequence ID" value="NZ_BAAARV010000012.1"/>
</dbReference>
<sequence>MPTNPKKQARPAKTAAPGKATTAKAAPAKAAKAAPGKAAKATPAKATKATKAKDEASRPGPVAHGHPSELAVHTIGGYVLRDEPLQLNEGRPTVTIEVANTGDRPIQVGSHFHFFEANRLLRFERSKAFGMRLNIPATTALRFEPGDSRTVELVPFGGRQRVYGFNGLVDGWSGEGPRPGYQPRRVEAERLAEFRGFLTRKES</sequence>
<evidence type="ECO:0000256" key="2">
    <source>
        <dbReference type="ARBA" id="ARBA00047778"/>
    </source>
</evidence>
<feature type="region of interest" description="Disordered" evidence="4">
    <location>
        <begin position="1"/>
        <end position="68"/>
    </location>
</feature>
<organism evidence="5 6">
    <name type="scientific">Dactylosporangium salmoneum</name>
    <dbReference type="NCBI Taxonomy" id="53361"/>
    <lineage>
        <taxon>Bacteria</taxon>
        <taxon>Bacillati</taxon>
        <taxon>Actinomycetota</taxon>
        <taxon>Actinomycetes</taxon>
        <taxon>Micromonosporales</taxon>
        <taxon>Micromonosporaceae</taxon>
        <taxon>Dactylosporangium</taxon>
    </lineage>
</organism>
<dbReference type="PANTHER" id="PTHR33569:SF1">
    <property type="entry name" value="UREASE"/>
    <property type="match status" value="1"/>
</dbReference>
<evidence type="ECO:0000256" key="1">
    <source>
        <dbReference type="ARBA" id="ARBA00022801"/>
    </source>
</evidence>